<accession>A0A379GC15</accession>
<feature type="region of interest" description="Disordered" evidence="1">
    <location>
        <begin position="222"/>
        <end position="263"/>
    </location>
</feature>
<feature type="compositionally biased region" description="Basic and acidic residues" evidence="1">
    <location>
        <begin position="392"/>
        <end position="401"/>
    </location>
</feature>
<proteinExistence type="predicted"/>
<reference evidence="2 3" key="1">
    <citation type="submission" date="2018-06" db="EMBL/GenBank/DDBJ databases">
        <authorList>
            <consortium name="Pathogen Informatics"/>
            <person name="Doyle S."/>
        </authorList>
    </citation>
    <scope>NUCLEOTIDE SEQUENCE [LARGE SCALE GENOMIC DNA]</scope>
    <source>
        <strain evidence="2 3">NCTC11938</strain>
    </source>
</reference>
<feature type="compositionally biased region" description="Polar residues" evidence="1">
    <location>
        <begin position="373"/>
        <end position="391"/>
    </location>
</feature>
<name>A0A379GC15_PROMI</name>
<evidence type="ECO:0000313" key="2">
    <source>
        <dbReference type="EMBL" id="SUC38564.1"/>
    </source>
</evidence>
<protein>
    <submittedName>
        <fullName evidence="2">Uncharacterized protein</fullName>
    </submittedName>
</protein>
<dbReference type="Proteomes" id="UP000254191">
    <property type="component" value="Unassembled WGS sequence"/>
</dbReference>
<evidence type="ECO:0000313" key="3">
    <source>
        <dbReference type="Proteomes" id="UP000254191"/>
    </source>
</evidence>
<feature type="region of interest" description="Disordered" evidence="1">
    <location>
        <begin position="362"/>
        <end position="412"/>
    </location>
</feature>
<sequence length="431" mass="49089">MQFPPDSIIQFSLEKMRQQLHHRQHSQPGTALRSGLIYAGNVHDAIPRQLLLESRLSPVDKLTWMMIRLHAQQNEGAVFPTYDDLQLQLATPHSDKASRETVSRALLMLRLTGWLSLCHRVRDKRGRIRGNIYMLHDEPVNAFDAETLDPRWMDVLEKSCYHKNKSVRCVARAALTALKTEPSMRHQHTRMQLIEQRLESLQTPEALADRQRRILNGQTAQLHPGKHKKNRAQCKTPDSKIELREKNDEKKPGTKIELSTQTQSDSGVRKSNCYVRNTFTQSVKNTYVDQGEQYLSGTQVQGLHQWIDENDRQMLEKQLQALPEEAAISIVQQLTQGVRTGSVRNPVGYALQLLKAAREGRYHSVSPAETGMKSASLQKMSGTPDVSQHTQTKPERTERSKASQGGMGAPDIARQYLQRFRRTLIGISNEQ</sequence>
<gene>
    <name evidence="2" type="ORF">NCTC11938_02835</name>
</gene>
<dbReference type="InterPro" id="IPR047749">
    <property type="entry name" value="STY4528-like"/>
</dbReference>
<feature type="compositionally biased region" description="Basic and acidic residues" evidence="1">
    <location>
        <begin position="237"/>
        <end position="254"/>
    </location>
</feature>
<dbReference type="NCBIfam" id="NF040582">
    <property type="entry name" value="STY4528_fam"/>
    <property type="match status" value="1"/>
</dbReference>
<organism evidence="2 3">
    <name type="scientific">Proteus mirabilis</name>
    <dbReference type="NCBI Taxonomy" id="584"/>
    <lineage>
        <taxon>Bacteria</taxon>
        <taxon>Pseudomonadati</taxon>
        <taxon>Pseudomonadota</taxon>
        <taxon>Gammaproteobacteria</taxon>
        <taxon>Enterobacterales</taxon>
        <taxon>Morganellaceae</taxon>
        <taxon>Proteus</taxon>
    </lineage>
</organism>
<dbReference type="AlphaFoldDB" id="A0A379GC15"/>
<dbReference type="RefSeq" id="WP_004245773.1">
    <property type="nucleotide sequence ID" value="NZ_CP068152.1"/>
</dbReference>
<dbReference type="EMBL" id="UGTS01000005">
    <property type="protein sequence ID" value="SUC38564.1"/>
    <property type="molecule type" value="Genomic_DNA"/>
</dbReference>
<evidence type="ECO:0000256" key="1">
    <source>
        <dbReference type="SAM" id="MobiDB-lite"/>
    </source>
</evidence>